<dbReference type="PRINTS" id="PR00598">
    <property type="entry name" value="HTHMARR"/>
</dbReference>
<evidence type="ECO:0000256" key="3">
    <source>
        <dbReference type="ARBA" id="ARBA00023163"/>
    </source>
</evidence>
<gene>
    <name evidence="5" type="ORF">FC26_GL001386</name>
</gene>
<dbReference type="Gene3D" id="1.10.10.10">
    <property type="entry name" value="Winged helix-like DNA-binding domain superfamily/Winged helix DNA-binding domain"/>
    <property type="match status" value="1"/>
</dbReference>
<evidence type="ECO:0000313" key="6">
    <source>
        <dbReference type="Proteomes" id="UP000051733"/>
    </source>
</evidence>
<keyword evidence="1" id="KW-0805">Transcription regulation</keyword>
<dbReference type="GO" id="GO:0003677">
    <property type="term" value="F:DNA binding"/>
    <property type="evidence" value="ECO:0007669"/>
    <property type="project" value="UniProtKB-KW"/>
</dbReference>
<name>A0A0R2ADF0_9LACO</name>
<evidence type="ECO:0000259" key="4">
    <source>
        <dbReference type="PROSITE" id="PS50995"/>
    </source>
</evidence>
<dbReference type="PROSITE" id="PS01117">
    <property type="entry name" value="HTH_MARR_1"/>
    <property type="match status" value="1"/>
</dbReference>
<dbReference type="AlphaFoldDB" id="A0A0R2ADF0"/>
<dbReference type="SUPFAM" id="SSF46785">
    <property type="entry name" value="Winged helix' DNA-binding domain"/>
    <property type="match status" value="1"/>
</dbReference>
<evidence type="ECO:0000256" key="1">
    <source>
        <dbReference type="ARBA" id="ARBA00023015"/>
    </source>
</evidence>
<dbReference type="OrthoDB" id="6462103at2"/>
<evidence type="ECO:0000313" key="5">
    <source>
        <dbReference type="EMBL" id="KRM61718.1"/>
    </source>
</evidence>
<dbReference type="InterPro" id="IPR036388">
    <property type="entry name" value="WH-like_DNA-bd_sf"/>
</dbReference>
<dbReference type="STRING" id="1423813.FC26_GL001386"/>
<keyword evidence="2" id="KW-0238">DNA-binding</keyword>
<keyword evidence="6" id="KW-1185">Reference proteome</keyword>
<protein>
    <recommendedName>
        <fullName evidence="4">HTH marR-type domain-containing protein</fullName>
    </recommendedName>
</protein>
<dbReference type="Pfam" id="PF01047">
    <property type="entry name" value="MarR"/>
    <property type="match status" value="1"/>
</dbReference>
<dbReference type="InterPro" id="IPR023187">
    <property type="entry name" value="Tscrpt_reg_MarR-type_CS"/>
</dbReference>
<dbReference type="PATRIC" id="fig|1423813.3.peg.1410"/>
<sequence length="152" mass="17381">MADENVLRSIGVIARALDSIANIEFKQFDLTRGQYLYLVRVCEHPGIIQERLIEMIKVDRTSASRVIQKLEKNGFIMRQADEVNKKIKHIFPTDKGQRIYPQIKRENDYSTTVALQGLSSAQIKTVTQLLTKMSANVSADWEGVKKGQPRQY</sequence>
<accession>A0A0R2ADF0</accession>
<dbReference type="SMART" id="SM00347">
    <property type="entry name" value="HTH_MARR"/>
    <property type="match status" value="1"/>
</dbReference>
<dbReference type="PROSITE" id="PS50995">
    <property type="entry name" value="HTH_MARR_2"/>
    <property type="match status" value="1"/>
</dbReference>
<dbReference type="InterPro" id="IPR036390">
    <property type="entry name" value="WH_DNA-bd_sf"/>
</dbReference>
<proteinExistence type="predicted"/>
<comment type="caution">
    <text evidence="5">The sequence shown here is derived from an EMBL/GenBank/DDBJ whole genome shotgun (WGS) entry which is preliminary data.</text>
</comment>
<keyword evidence="3" id="KW-0804">Transcription</keyword>
<dbReference type="PANTHER" id="PTHR42756:SF2">
    <property type="entry name" value="MARR FAMILY REGULATORY PROTEIN"/>
    <property type="match status" value="1"/>
</dbReference>
<dbReference type="InterPro" id="IPR000835">
    <property type="entry name" value="HTH_MarR-typ"/>
</dbReference>
<organism evidence="5 6">
    <name type="scientific">Paucilactobacillus vaccinostercus DSM 20634</name>
    <dbReference type="NCBI Taxonomy" id="1423813"/>
    <lineage>
        <taxon>Bacteria</taxon>
        <taxon>Bacillati</taxon>
        <taxon>Bacillota</taxon>
        <taxon>Bacilli</taxon>
        <taxon>Lactobacillales</taxon>
        <taxon>Lactobacillaceae</taxon>
        <taxon>Paucilactobacillus</taxon>
    </lineage>
</organism>
<dbReference type="Proteomes" id="UP000051733">
    <property type="component" value="Unassembled WGS sequence"/>
</dbReference>
<dbReference type="PANTHER" id="PTHR42756">
    <property type="entry name" value="TRANSCRIPTIONAL REGULATOR, MARR"/>
    <property type="match status" value="1"/>
</dbReference>
<dbReference type="RefSeq" id="WP_057778429.1">
    <property type="nucleotide sequence ID" value="NZ_AYYY01000022.1"/>
</dbReference>
<evidence type="ECO:0000256" key="2">
    <source>
        <dbReference type="ARBA" id="ARBA00023125"/>
    </source>
</evidence>
<reference evidence="5 6" key="1">
    <citation type="journal article" date="2015" name="Genome Announc.">
        <title>Expanding the biotechnology potential of lactobacilli through comparative genomics of 213 strains and associated genera.</title>
        <authorList>
            <person name="Sun Z."/>
            <person name="Harris H.M."/>
            <person name="McCann A."/>
            <person name="Guo C."/>
            <person name="Argimon S."/>
            <person name="Zhang W."/>
            <person name="Yang X."/>
            <person name="Jeffery I.B."/>
            <person name="Cooney J.C."/>
            <person name="Kagawa T.F."/>
            <person name="Liu W."/>
            <person name="Song Y."/>
            <person name="Salvetti E."/>
            <person name="Wrobel A."/>
            <person name="Rasinkangas P."/>
            <person name="Parkhill J."/>
            <person name="Rea M.C."/>
            <person name="O'Sullivan O."/>
            <person name="Ritari J."/>
            <person name="Douillard F.P."/>
            <person name="Paul Ross R."/>
            <person name="Yang R."/>
            <person name="Briner A.E."/>
            <person name="Felis G.E."/>
            <person name="de Vos W.M."/>
            <person name="Barrangou R."/>
            <person name="Klaenhammer T.R."/>
            <person name="Caufield P.W."/>
            <person name="Cui Y."/>
            <person name="Zhang H."/>
            <person name="O'Toole P.W."/>
        </authorList>
    </citation>
    <scope>NUCLEOTIDE SEQUENCE [LARGE SCALE GENOMIC DNA]</scope>
    <source>
        <strain evidence="5 6">DSM 20634</strain>
    </source>
</reference>
<dbReference type="GO" id="GO:0003700">
    <property type="term" value="F:DNA-binding transcription factor activity"/>
    <property type="evidence" value="ECO:0007669"/>
    <property type="project" value="InterPro"/>
</dbReference>
<feature type="domain" description="HTH marR-type" evidence="4">
    <location>
        <begin position="3"/>
        <end position="135"/>
    </location>
</feature>
<dbReference type="EMBL" id="AYYY01000022">
    <property type="protein sequence ID" value="KRM61718.1"/>
    <property type="molecule type" value="Genomic_DNA"/>
</dbReference>